<accession>A0A077AX62</accession>
<dbReference type="KEGG" id="paca:ID47_04775"/>
<dbReference type="InterPro" id="IPR025668">
    <property type="entry name" value="Tnp_DDE_dom"/>
</dbReference>
<dbReference type="Proteomes" id="UP000028926">
    <property type="component" value="Chromosome"/>
</dbReference>
<evidence type="ECO:0000259" key="1">
    <source>
        <dbReference type="Pfam" id="PF13737"/>
    </source>
</evidence>
<keyword evidence="3" id="KW-1185">Reference proteome</keyword>
<name>A0A077AX62_9PROT</name>
<reference evidence="2 3" key="1">
    <citation type="submission" date="2014-07" db="EMBL/GenBank/DDBJ databases">
        <title>Comparative genomic insights into amoeba endosymbionts belonging to the families of Holosporaceae and Candidatus Midichloriaceae within Rickettsiales.</title>
        <authorList>
            <person name="Wang Z."/>
            <person name="Wu M."/>
        </authorList>
    </citation>
    <scope>NUCLEOTIDE SEQUENCE [LARGE SCALE GENOMIC DNA]</scope>
    <source>
        <strain evidence="2">PRA3</strain>
    </source>
</reference>
<dbReference type="Pfam" id="PF13737">
    <property type="entry name" value="DDE_Tnp_1_5"/>
    <property type="match status" value="1"/>
</dbReference>
<evidence type="ECO:0000313" key="3">
    <source>
        <dbReference type="Proteomes" id="UP000028926"/>
    </source>
</evidence>
<dbReference type="eggNOG" id="COG3039">
    <property type="taxonomic scope" value="Bacteria"/>
</dbReference>
<gene>
    <name evidence="2" type="ORF">ID47_04775</name>
</gene>
<dbReference type="AlphaFoldDB" id="A0A077AX62"/>
<dbReference type="STRING" id="91604.ID47_04775"/>
<evidence type="ECO:0000313" key="2">
    <source>
        <dbReference type="EMBL" id="AIK96208.1"/>
    </source>
</evidence>
<protein>
    <recommendedName>
        <fullName evidence="1">Transposase DDE domain-containing protein</fullName>
    </recommendedName>
</protein>
<dbReference type="HOGENOM" id="CLU_1755521_0_0_5"/>
<proteinExistence type="predicted"/>
<sequence>MELSLLNKKGCRMPYKERIRRSGAIHKRQKHYRLQNWPDYNQALINRGDLTLWFCEDLHHNWYAQKSPIPKKGRPLHYSDQAITLILTLRLLFKQKLRQIQGLVKSLFLLLGLQLEVPNYTRLVISPWDCSPTYLPIRKNGRSWPYRY</sequence>
<organism evidence="2 3">
    <name type="scientific">Candidatus Odyssella acanthamoebae</name>
    <dbReference type="NCBI Taxonomy" id="91604"/>
    <lineage>
        <taxon>Bacteria</taxon>
        <taxon>Pseudomonadati</taxon>
        <taxon>Pseudomonadota</taxon>
        <taxon>Alphaproteobacteria</taxon>
        <taxon>Holosporales</taxon>
        <taxon>Candidatus Paracaedibacteraceae</taxon>
        <taxon>Candidatus Odyssella</taxon>
    </lineage>
</organism>
<dbReference type="EMBL" id="CP008941">
    <property type="protein sequence ID" value="AIK96208.1"/>
    <property type="molecule type" value="Genomic_DNA"/>
</dbReference>
<feature type="domain" description="Transposase DDE" evidence="1">
    <location>
        <begin position="45"/>
        <end position="123"/>
    </location>
</feature>